<proteinExistence type="predicted"/>
<dbReference type="AlphaFoldDB" id="A0A1K1PU92"/>
<protein>
    <submittedName>
        <fullName evidence="1">Uncharacterized protein</fullName>
    </submittedName>
</protein>
<keyword evidence="2" id="KW-1185">Reference proteome</keyword>
<sequence length="116" mass="12722">MKTIRVHANSPLKLFVKISSEAVVGSYVSLDDQVVKRSGLYDFNVDLGNSNDIAGSQLSGASNFFVALGDADAIRKQTKVLYVLKWAEAEEEFGGDVVKINDSIFMAYFVVKLINI</sequence>
<dbReference type="Proteomes" id="UP000182248">
    <property type="component" value="Unassembled WGS sequence"/>
</dbReference>
<accession>A0A1K1PU92</accession>
<reference evidence="1 2" key="1">
    <citation type="submission" date="2016-11" db="EMBL/GenBank/DDBJ databases">
        <authorList>
            <person name="Jaros S."/>
            <person name="Januszkiewicz K."/>
            <person name="Wedrychowicz H."/>
        </authorList>
    </citation>
    <scope>NUCLEOTIDE SEQUENCE [LARGE SCALE GENOMIC DNA]</scope>
    <source>
        <strain evidence="1 2">CGMCC 1.12145</strain>
    </source>
</reference>
<gene>
    <name evidence="1" type="ORF">SAMN02927921_02031</name>
</gene>
<evidence type="ECO:0000313" key="1">
    <source>
        <dbReference type="EMBL" id="SFW51290.1"/>
    </source>
</evidence>
<dbReference type="EMBL" id="FPJE01000010">
    <property type="protein sequence ID" value="SFW51290.1"/>
    <property type="molecule type" value="Genomic_DNA"/>
</dbReference>
<name>A0A1K1PU92_9FLAO</name>
<organism evidence="1 2">
    <name type="scientific">Sinomicrobium oceani</name>
    <dbReference type="NCBI Taxonomy" id="1150368"/>
    <lineage>
        <taxon>Bacteria</taxon>
        <taxon>Pseudomonadati</taxon>
        <taxon>Bacteroidota</taxon>
        <taxon>Flavobacteriia</taxon>
        <taxon>Flavobacteriales</taxon>
        <taxon>Flavobacteriaceae</taxon>
        <taxon>Sinomicrobium</taxon>
    </lineage>
</organism>
<evidence type="ECO:0000313" key="2">
    <source>
        <dbReference type="Proteomes" id="UP000182248"/>
    </source>
</evidence>